<name>A0A177NMI0_9GAMM</name>
<dbReference type="GO" id="GO:0004722">
    <property type="term" value="F:protein serine/threonine phosphatase activity"/>
    <property type="evidence" value="ECO:0007669"/>
    <property type="project" value="InterPro"/>
</dbReference>
<dbReference type="PROSITE" id="PS51746">
    <property type="entry name" value="PPM_2"/>
    <property type="match status" value="1"/>
</dbReference>
<proteinExistence type="predicted"/>
<dbReference type="InterPro" id="IPR038225">
    <property type="entry name" value="TagF_sf"/>
</dbReference>
<sequence>MSVPENHRVGFFGKVPALGDFVSRRLPRQFIDPWDQWLQGSLRASQEMLGDQWLSLFLVSPIWRFTLSPGLCGPSAWAGVMMPSVDRVGRYYPLTLAQAVGANAVSALFLPESDWFSRLEEAALAGLAEQFDLDGFDHEILAIDAASAGQFALDSTGERVGAAKQAVRFDLDSLAQVGNVFPRLSQVLLDRYLGNYSLWACHGTQQGRPNFLYCEGLPPLDAYAGFLQGAPRHSNAWQCQVFSLATPPVSEAVGGVNSEPPPPPPLPPLPPLPELSGVVPSLAWNSHGITVVGNKRKHNEDAMLCRPGQGLWVVADGMGGHQSGDLASRLLVDSLAEMPELADLDAEIAWVGSRLIKVNDDLCRFALSLQQGAVIGTTVVVLLARGSQCAAVWAGDSRLYRFRAGRIEQVTRDHTLLDELMETGLMSREDALQQVGANVITRAVGGQSKLELDTLRFVAEAGDRYLLCSDGLDKELADDEIADMLAGASCQTVAEALINAALNRTGRDNITVVVAEWA</sequence>
<comment type="caution">
    <text evidence="3">The sequence shown here is derived from an EMBL/GenBank/DDBJ whole genome shotgun (WGS) entry which is preliminary data.</text>
</comment>
<feature type="region of interest" description="Disordered" evidence="1">
    <location>
        <begin position="252"/>
        <end position="272"/>
    </location>
</feature>
<dbReference type="RefSeq" id="WP_197471802.1">
    <property type="nucleotide sequence ID" value="NZ_LUUK01000171.1"/>
</dbReference>
<dbReference type="PANTHER" id="PTHR47992">
    <property type="entry name" value="PROTEIN PHOSPHATASE"/>
    <property type="match status" value="1"/>
</dbReference>
<protein>
    <recommendedName>
        <fullName evidence="2">PPM-type phosphatase domain-containing protein</fullName>
    </recommendedName>
</protein>
<dbReference type="AlphaFoldDB" id="A0A177NMI0"/>
<dbReference type="Gene3D" id="3.60.40.10">
    <property type="entry name" value="PPM-type phosphatase domain"/>
    <property type="match status" value="1"/>
</dbReference>
<dbReference type="InterPro" id="IPR001932">
    <property type="entry name" value="PPM-type_phosphatase-like_dom"/>
</dbReference>
<dbReference type="STRING" id="702114.A1355_06075"/>
<evidence type="ECO:0000256" key="1">
    <source>
        <dbReference type="SAM" id="MobiDB-lite"/>
    </source>
</evidence>
<dbReference type="InterPro" id="IPR036457">
    <property type="entry name" value="PPM-type-like_dom_sf"/>
</dbReference>
<dbReference type="EMBL" id="LUUK01000171">
    <property type="protein sequence ID" value="OAI18240.1"/>
    <property type="molecule type" value="Genomic_DNA"/>
</dbReference>
<feature type="domain" description="PPM-type phosphatase" evidence="2">
    <location>
        <begin position="286"/>
        <end position="517"/>
    </location>
</feature>
<dbReference type="SMART" id="SM00331">
    <property type="entry name" value="PP2C_SIG"/>
    <property type="match status" value="1"/>
</dbReference>
<dbReference type="NCBIfam" id="TIGR03373">
    <property type="entry name" value="VI_minor_4"/>
    <property type="match status" value="1"/>
</dbReference>
<reference evidence="4" key="1">
    <citation type="submission" date="2016-03" db="EMBL/GenBank/DDBJ databases">
        <authorList>
            <person name="Heylen K."/>
            <person name="De Vos P."/>
            <person name="Vekeman B."/>
        </authorList>
    </citation>
    <scope>NUCLEOTIDE SEQUENCE [LARGE SCALE GENOMIC DNA]</scope>
    <source>
        <strain evidence="4">R-45383</strain>
    </source>
</reference>
<dbReference type="Gene3D" id="3.40.1730.10">
    <property type="entry name" value="pa0076 domain"/>
    <property type="match status" value="1"/>
</dbReference>
<evidence type="ECO:0000313" key="3">
    <source>
        <dbReference type="EMBL" id="OAI18240.1"/>
    </source>
</evidence>
<gene>
    <name evidence="3" type="ORF">A1355_06075</name>
</gene>
<dbReference type="CDD" id="cd00143">
    <property type="entry name" value="PP2Cc"/>
    <property type="match status" value="1"/>
</dbReference>
<evidence type="ECO:0000313" key="4">
    <source>
        <dbReference type="Proteomes" id="UP000077628"/>
    </source>
</evidence>
<dbReference type="SMART" id="SM00332">
    <property type="entry name" value="PP2Cc"/>
    <property type="match status" value="1"/>
</dbReference>
<dbReference type="Pfam" id="PF13672">
    <property type="entry name" value="PP2C_2"/>
    <property type="match status" value="1"/>
</dbReference>
<dbReference type="InterPro" id="IPR015655">
    <property type="entry name" value="PP2C"/>
</dbReference>
<organism evidence="3 4">
    <name type="scientific">Methylomonas koyamae</name>
    <dbReference type="NCBI Taxonomy" id="702114"/>
    <lineage>
        <taxon>Bacteria</taxon>
        <taxon>Pseudomonadati</taxon>
        <taxon>Pseudomonadota</taxon>
        <taxon>Gammaproteobacteria</taxon>
        <taxon>Methylococcales</taxon>
        <taxon>Methylococcaceae</taxon>
        <taxon>Methylomonas</taxon>
    </lineage>
</organism>
<dbReference type="SUPFAM" id="SSF81606">
    <property type="entry name" value="PP2C-like"/>
    <property type="match status" value="1"/>
</dbReference>
<dbReference type="InterPro" id="IPR017748">
    <property type="entry name" value="TagF"/>
</dbReference>
<keyword evidence="4" id="KW-1185">Reference proteome</keyword>
<feature type="compositionally biased region" description="Pro residues" evidence="1">
    <location>
        <begin position="259"/>
        <end position="272"/>
    </location>
</feature>
<evidence type="ECO:0000259" key="2">
    <source>
        <dbReference type="PROSITE" id="PS51746"/>
    </source>
</evidence>
<accession>A0A177NMI0</accession>
<dbReference type="Pfam" id="PF09867">
    <property type="entry name" value="TagF_N"/>
    <property type="match status" value="1"/>
</dbReference>
<dbReference type="Proteomes" id="UP000077628">
    <property type="component" value="Unassembled WGS sequence"/>
</dbReference>